<evidence type="ECO:0000313" key="2">
    <source>
        <dbReference type="EMBL" id="ETO65798.1"/>
    </source>
</evidence>
<gene>
    <name evidence="2" type="ORF">F444_16945</name>
</gene>
<accession>A0A080ZGN7</accession>
<protein>
    <submittedName>
        <fullName evidence="2">Uncharacterized protein</fullName>
    </submittedName>
</protein>
<dbReference type="AlphaFoldDB" id="A0A080ZGN7"/>
<evidence type="ECO:0000256" key="1">
    <source>
        <dbReference type="SAM" id="MobiDB-lite"/>
    </source>
</evidence>
<comment type="caution">
    <text evidence="2">The sequence shown here is derived from an EMBL/GenBank/DDBJ whole genome shotgun (WGS) entry which is preliminary data.</text>
</comment>
<evidence type="ECO:0000313" key="3">
    <source>
        <dbReference type="Proteomes" id="UP000028582"/>
    </source>
</evidence>
<feature type="region of interest" description="Disordered" evidence="1">
    <location>
        <begin position="1"/>
        <end position="22"/>
    </location>
</feature>
<name>A0A080ZGN7_PHYNI</name>
<sequence length="32" mass="3769">MVLTHPSCKTSTSRRANLHSRQNKYMYPPCNF</sequence>
<proteinExistence type="predicted"/>
<reference evidence="2 3" key="1">
    <citation type="submission" date="2013-11" db="EMBL/GenBank/DDBJ databases">
        <title>The Genome Sequence of Phytophthora parasitica P1976.</title>
        <authorList>
            <consortium name="The Broad Institute Genomics Platform"/>
            <person name="Russ C."/>
            <person name="Tyler B."/>
            <person name="Panabieres F."/>
            <person name="Shan W."/>
            <person name="Tripathy S."/>
            <person name="Grunwald N."/>
            <person name="Machado M."/>
            <person name="Johnson C.S."/>
            <person name="Walker B."/>
            <person name="Young S."/>
            <person name="Zeng Q."/>
            <person name="Gargeya S."/>
            <person name="Fitzgerald M."/>
            <person name="Haas B."/>
            <person name="Abouelleil A."/>
            <person name="Allen A.W."/>
            <person name="Alvarado L."/>
            <person name="Arachchi H.M."/>
            <person name="Berlin A.M."/>
            <person name="Chapman S.B."/>
            <person name="Gainer-Dewar J."/>
            <person name="Goldberg J."/>
            <person name="Griggs A."/>
            <person name="Gujja S."/>
            <person name="Hansen M."/>
            <person name="Howarth C."/>
            <person name="Imamovic A."/>
            <person name="Ireland A."/>
            <person name="Larimer J."/>
            <person name="McCowan C."/>
            <person name="Murphy C."/>
            <person name="Pearson M."/>
            <person name="Poon T.W."/>
            <person name="Priest M."/>
            <person name="Roberts A."/>
            <person name="Saif S."/>
            <person name="Shea T."/>
            <person name="Sisk P."/>
            <person name="Sykes S."/>
            <person name="Wortman J."/>
            <person name="Nusbaum C."/>
            <person name="Birren B."/>
        </authorList>
    </citation>
    <scope>NUCLEOTIDE SEQUENCE [LARGE SCALE GENOMIC DNA]</scope>
    <source>
        <strain evidence="2 3">P1976</strain>
    </source>
</reference>
<organism evidence="2 3">
    <name type="scientific">Phytophthora nicotianae P1976</name>
    <dbReference type="NCBI Taxonomy" id="1317066"/>
    <lineage>
        <taxon>Eukaryota</taxon>
        <taxon>Sar</taxon>
        <taxon>Stramenopiles</taxon>
        <taxon>Oomycota</taxon>
        <taxon>Peronosporomycetes</taxon>
        <taxon>Peronosporales</taxon>
        <taxon>Peronosporaceae</taxon>
        <taxon>Phytophthora</taxon>
    </lineage>
</organism>
<dbReference type="Proteomes" id="UP000028582">
    <property type="component" value="Unassembled WGS sequence"/>
</dbReference>
<dbReference type="EMBL" id="ANJA01003156">
    <property type="protein sequence ID" value="ETO65798.1"/>
    <property type="molecule type" value="Genomic_DNA"/>
</dbReference>